<evidence type="ECO:0008006" key="4">
    <source>
        <dbReference type="Google" id="ProtNLM"/>
    </source>
</evidence>
<protein>
    <recommendedName>
        <fullName evidence="4">Serine aminopeptidase S33 domain-containing protein</fullName>
    </recommendedName>
</protein>
<dbReference type="Gene3D" id="3.40.50.1820">
    <property type="entry name" value="alpha/beta hydrolase"/>
    <property type="match status" value="1"/>
</dbReference>
<organism evidence="2 3">
    <name type="scientific">Camellia sinensis var. sinensis</name>
    <name type="common">China tea</name>
    <dbReference type="NCBI Taxonomy" id="542762"/>
    <lineage>
        <taxon>Eukaryota</taxon>
        <taxon>Viridiplantae</taxon>
        <taxon>Streptophyta</taxon>
        <taxon>Embryophyta</taxon>
        <taxon>Tracheophyta</taxon>
        <taxon>Spermatophyta</taxon>
        <taxon>Magnoliopsida</taxon>
        <taxon>eudicotyledons</taxon>
        <taxon>Gunneridae</taxon>
        <taxon>Pentapetalae</taxon>
        <taxon>asterids</taxon>
        <taxon>Ericales</taxon>
        <taxon>Theaceae</taxon>
        <taxon>Camellia</taxon>
    </lineage>
</organism>
<sequence>MRKEEKTEKGGRKREKIDQRSLKKKPVKIDRSSSIVVLVEDEVEGATPCSLNSKGKSKGVRSKLLNRGSKPATKFSPCPLNSASFSHQICVSLSSDSRFCYDSSLEAQNRTSSSKSSPSETIPVTKIEITKRKRKEKSESLSNEKPFDVEAYGASNSTNVFDVLESCSKDLENVCRSRRMVDKGICSPTNEAKIVKEVHLCRSYGVVTGLCLELCCMSFFLGQIQKFTSRKEGTIPAKLILQLTTAFREGGLCDRSGKFFYKDHLHKSKVPILALAGDEDLICPPEAVYETVKLIPEHLVTYEVFGEPEGPHYAHYDLVGENRTQKKKKSSRLPLENLVKTGRVT</sequence>
<keyword evidence="3" id="KW-1185">Reference proteome</keyword>
<evidence type="ECO:0000313" key="3">
    <source>
        <dbReference type="Proteomes" id="UP000306102"/>
    </source>
</evidence>
<dbReference type="EMBL" id="SDRB02013121">
    <property type="protein sequence ID" value="THF95883.1"/>
    <property type="molecule type" value="Genomic_DNA"/>
</dbReference>
<accession>A0A4S4D298</accession>
<dbReference type="SUPFAM" id="SSF53474">
    <property type="entry name" value="alpha/beta-Hydrolases"/>
    <property type="match status" value="1"/>
</dbReference>
<dbReference type="AlphaFoldDB" id="A0A4S4D298"/>
<feature type="region of interest" description="Disordered" evidence="1">
    <location>
        <begin position="109"/>
        <end position="142"/>
    </location>
</feature>
<gene>
    <name evidence="2" type="ORF">TEA_024391</name>
</gene>
<dbReference type="STRING" id="542762.A0A4S4D298"/>
<feature type="region of interest" description="Disordered" evidence="1">
    <location>
        <begin position="1"/>
        <end position="30"/>
    </location>
</feature>
<comment type="caution">
    <text evidence="2">The sequence shown here is derived from an EMBL/GenBank/DDBJ whole genome shotgun (WGS) entry which is preliminary data.</text>
</comment>
<proteinExistence type="predicted"/>
<evidence type="ECO:0000256" key="1">
    <source>
        <dbReference type="SAM" id="MobiDB-lite"/>
    </source>
</evidence>
<dbReference type="Proteomes" id="UP000306102">
    <property type="component" value="Unassembled WGS sequence"/>
</dbReference>
<evidence type="ECO:0000313" key="2">
    <source>
        <dbReference type="EMBL" id="THF95883.1"/>
    </source>
</evidence>
<dbReference type="InterPro" id="IPR029058">
    <property type="entry name" value="AB_hydrolase_fold"/>
</dbReference>
<name>A0A4S4D298_CAMSN</name>
<reference evidence="2 3" key="1">
    <citation type="journal article" date="2018" name="Proc. Natl. Acad. Sci. U.S.A.">
        <title>Draft genome sequence of Camellia sinensis var. sinensis provides insights into the evolution of the tea genome and tea quality.</title>
        <authorList>
            <person name="Wei C."/>
            <person name="Yang H."/>
            <person name="Wang S."/>
            <person name="Zhao J."/>
            <person name="Liu C."/>
            <person name="Gao L."/>
            <person name="Xia E."/>
            <person name="Lu Y."/>
            <person name="Tai Y."/>
            <person name="She G."/>
            <person name="Sun J."/>
            <person name="Cao H."/>
            <person name="Tong W."/>
            <person name="Gao Q."/>
            <person name="Li Y."/>
            <person name="Deng W."/>
            <person name="Jiang X."/>
            <person name="Wang W."/>
            <person name="Chen Q."/>
            <person name="Zhang S."/>
            <person name="Li H."/>
            <person name="Wu J."/>
            <person name="Wang P."/>
            <person name="Li P."/>
            <person name="Shi C."/>
            <person name="Zheng F."/>
            <person name="Jian J."/>
            <person name="Huang B."/>
            <person name="Shan D."/>
            <person name="Shi M."/>
            <person name="Fang C."/>
            <person name="Yue Y."/>
            <person name="Li F."/>
            <person name="Li D."/>
            <person name="Wei S."/>
            <person name="Han B."/>
            <person name="Jiang C."/>
            <person name="Yin Y."/>
            <person name="Xia T."/>
            <person name="Zhang Z."/>
            <person name="Bennetzen J.L."/>
            <person name="Zhao S."/>
            <person name="Wan X."/>
        </authorList>
    </citation>
    <scope>NUCLEOTIDE SEQUENCE [LARGE SCALE GENOMIC DNA]</scope>
    <source>
        <strain evidence="3">cv. Shuchazao</strain>
        <tissue evidence="2">Leaf</tissue>
    </source>
</reference>